<protein>
    <recommendedName>
        <fullName evidence="4">Lipoprotein</fullName>
    </recommendedName>
</protein>
<accession>A0ABN0UIR4</accession>
<sequence length="181" mass="18436">MSAGRLTGQLSGLRIEVAACERRGVGEMGAVVTRGYRTAVVKTSRRLSGMLAIMVGRAGSRRSRVRGFGVTVATVAVLAGCGGPDDPPDAPSSTSPPAVTALPPTTTGPATTTLRGEVVAGVEPGCLVLMTDRGQYLLLGGDPQVVRAGARVVVEGTPEPDQATTCQQGTPFTVHKATPAQ</sequence>
<proteinExistence type="predicted"/>
<evidence type="ECO:0000313" key="2">
    <source>
        <dbReference type="EMBL" id="GAA0251437.1"/>
    </source>
</evidence>
<keyword evidence="3" id="KW-1185">Reference proteome</keyword>
<name>A0ABN0UIR4_9PSEU</name>
<evidence type="ECO:0000313" key="3">
    <source>
        <dbReference type="Proteomes" id="UP001500416"/>
    </source>
</evidence>
<feature type="region of interest" description="Disordered" evidence="1">
    <location>
        <begin position="83"/>
        <end position="112"/>
    </location>
</feature>
<evidence type="ECO:0008006" key="4">
    <source>
        <dbReference type="Google" id="ProtNLM"/>
    </source>
</evidence>
<organism evidence="2 3">
    <name type="scientific">Saccharothrix mutabilis subsp. mutabilis</name>
    <dbReference type="NCBI Taxonomy" id="66855"/>
    <lineage>
        <taxon>Bacteria</taxon>
        <taxon>Bacillati</taxon>
        <taxon>Actinomycetota</taxon>
        <taxon>Actinomycetes</taxon>
        <taxon>Pseudonocardiales</taxon>
        <taxon>Pseudonocardiaceae</taxon>
        <taxon>Saccharothrix</taxon>
    </lineage>
</organism>
<reference evidence="2 3" key="1">
    <citation type="journal article" date="2019" name="Int. J. Syst. Evol. Microbiol.">
        <title>The Global Catalogue of Microorganisms (GCM) 10K type strain sequencing project: providing services to taxonomists for standard genome sequencing and annotation.</title>
        <authorList>
            <consortium name="The Broad Institute Genomics Platform"/>
            <consortium name="The Broad Institute Genome Sequencing Center for Infectious Disease"/>
            <person name="Wu L."/>
            <person name="Ma J."/>
        </authorList>
    </citation>
    <scope>NUCLEOTIDE SEQUENCE [LARGE SCALE GENOMIC DNA]</scope>
    <source>
        <strain evidence="2 3">JCM 3380</strain>
    </source>
</reference>
<evidence type="ECO:0000256" key="1">
    <source>
        <dbReference type="SAM" id="MobiDB-lite"/>
    </source>
</evidence>
<gene>
    <name evidence="2" type="ORF">GCM10010492_59760</name>
</gene>
<dbReference type="Proteomes" id="UP001500416">
    <property type="component" value="Unassembled WGS sequence"/>
</dbReference>
<comment type="caution">
    <text evidence="2">The sequence shown here is derived from an EMBL/GenBank/DDBJ whole genome shotgun (WGS) entry which is preliminary data.</text>
</comment>
<feature type="compositionally biased region" description="Low complexity" evidence="1">
    <location>
        <begin position="91"/>
        <end position="112"/>
    </location>
</feature>
<dbReference type="EMBL" id="BAAABU010000019">
    <property type="protein sequence ID" value="GAA0251437.1"/>
    <property type="molecule type" value="Genomic_DNA"/>
</dbReference>